<dbReference type="NCBIfam" id="TIGR00058">
    <property type="entry name" value="Hemerythrin"/>
    <property type="match status" value="1"/>
</dbReference>
<dbReference type="SUPFAM" id="SSF47188">
    <property type="entry name" value="Hemerythrin-like"/>
    <property type="match status" value="1"/>
</dbReference>
<dbReference type="PANTHER" id="PTHR37164">
    <property type="entry name" value="BACTERIOHEMERYTHRIN"/>
    <property type="match status" value="1"/>
</dbReference>
<dbReference type="Pfam" id="PF01814">
    <property type="entry name" value="Hemerythrin"/>
    <property type="match status" value="1"/>
</dbReference>
<dbReference type="NCBIfam" id="TIGR02481">
    <property type="entry name" value="hemeryth_dom"/>
    <property type="match status" value="1"/>
</dbReference>
<feature type="binding site" evidence="4">
    <location>
        <position position="67"/>
    </location>
    <ligand>
        <name>Fe cation</name>
        <dbReference type="ChEBI" id="CHEBI:24875"/>
        <label>2</label>
    </ligand>
</feature>
<feature type="binding site" evidence="4">
    <location>
        <position position="121"/>
    </location>
    <ligand>
        <name>Fe cation</name>
        <dbReference type="ChEBI" id="CHEBI:24875"/>
        <label>1</label>
    </ligand>
</feature>
<evidence type="ECO:0000256" key="3">
    <source>
        <dbReference type="ARBA" id="ARBA00023004"/>
    </source>
</evidence>
<evidence type="ECO:0000256" key="2">
    <source>
        <dbReference type="ARBA" id="ARBA00022723"/>
    </source>
</evidence>
<feature type="binding site" evidence="4">
    <location>
        <position position="82"/>
    </location>
    <ligand>
        <name>Fe cation</name>
        <dbReference type="ChEBI" id="CHEBI:24875"/>
        <label>2</label>
    </ligand>
</feature>
<dbReference type="InterPro" id="IPR016131">
    <property type="entry name" value="Haemerythrin_Fe_BS"/>
</dbReference>
<organism evidence="6">
    <name type="scientific">Mesochaetopterus taylori</name>
    <dbReference type="NCBI Taxonomy" id="352254"/>
    <lineage>
        <taxon>Eukaryota</taxon>
        <taxon>Metazoa</taxon>
        <taxon>Spiralia</taxon>
        <taxon>Lophotrochozoa</taxon>
        <taxon>Annelida</taxon>
        <taxon>Polychaeta</taxon>
        <taxon>Sedentaria</taxon>
        <taxon>Chaetopteridae</taxon>
        <taxon>Mesochaetopterus</taxon>
    </lineage>
</organism>
<reference evidence="6" key="1">
    <citation type="submission" date="2016-10" db="EMBL/GenBank/DDBJ databases">
        <title>Discovery and evolution of novel hemerythrin genes in annelid worms.</title>
        <authorList>
            <person name="Costa-Paiva E.M."/>
            <person name="Whelan N.V."/>
            <person name="Waits D.S."/>
            <person name="Santos S."/>
            <person name="Schrago C.G."/>
            <person name="Halanych K.M."/>
        </authorList>
    </citation>
    <scope>NUCLEOTIDE SEQUENCE</scope>
</reference>
<dbReference type="InterPro" id="IPR035938">
    <property type="entry name" value="Hemerythrin-like_sf"/>
</dbReference>
<protein>
    <submittedName>
        <fullName evidence="6">Hemerythrin</fullName>
    </submittedName>
</protein>
<feature type="binding site" evidence="4">
    <location>
        <position position="34"/>
    </location>
    <ligand>
        <name>Fe cation</name>
        <dbReference type="ChEBI" id="CHEBI:24875"/>
        <label>1</label>
    </ligand>
</feature>
<keyword evidence="2 4" id="KW-0479">Metal-binding</keyword>
<dbReference type="InterPro" id="IPR050669">
    <property type="entry name" value="Hemerythrin"/>
</dbReference>
<dbReference type="PIRSF" id="PIRSF002033">
    <property type="entry name" value="Hemerythrin"/>
    <property type="match status" value="1"/>
</dbReference>
<evidence type="ECO:0000259" key="5">
    <source>
        <dbReference type="Pfam" id="PF01814"/>
    </source>
</evidence>
<dbReference type="Gene3D" id="1.20.120.50">
    <property type="entry name" value="Hemerythrin-like"/>
    <property type="match status" value="1"/>
</dbReference>
<evidence type="ECO:0000313" key="6">
    <source>
        <dbReference type="EMBL" id="AQV13681.1"/>
    </source>
</evidence>
<accession>A0A1S6QCQ1</accession>
<dbReference type="PROSITE" id="PS00550">
    <property type="entry name" value="HEMERYTHRINS"/>
    <property type="match status" value="1"/>
</dbReference>
<dbReference type="EMBL" id="KY007383">
    <property type="protein sequence ID" value="AQV13681.1"/>
    <property type="molecule type" value="mRNA"/>
</dbReference>
<feature type="binding site" evidence="4">
    <location>
        <position position="67"/>
    </location>
    <ligand>
        <name>Fe cation</name>
        <dbReference type="ChEBI" id="CHEBI:24875"/>
        <label>1</label>
    </ligand>
</feature>
<evidence type="ECO:0000256" key="1">
    <source>
        <dbReference type="ARBA" id="ARBA00010587"/>
    </source>
</evidence>
<keyword evidence="3 4" id="KW-0408">Iron</keyword>
<dbReference type="InterPro" id="IPR012827">
    <property type="entry name" value="Hemerythrin_metal-bd"/>
</dbReference>
<dbReference type="PRINTS" id="PR00186">
    <property type="entry name" value="HEMERYTHRIN"/>
</dbReference>
<feature type="binding site" evidence="4">
    <location>
        <position position="121"/>
    </location>
    <ligand>
        <name>Fe cation</name>
        <dbReference type="ChEBI" id="CHEBI:24875"/>
        <label>2</label>
    </ligand>
</feature>
<dbReference type="AlphaFoldDB" id="A0A1S6QCQ1"/>
<dbReference type="CDD" id="cd12107">
    <property type="entry name" value="Hemerythrin"/>
    <property type="match status" value="1"/>
</dbReference>
<feature type="binding site" evidence="4">
    <location>
        <position position="86"/>
    </location>
    <ligand>
        <name>Fe cation</name>
        <dbReference type="ChEBI" id="CHEBI:24875"/>
        <label>2</label>
    </ligand>
</feature>
<dbReference type="GO" id="GO:0005506">
    <property type="term" value="F:iron ion binding"/>
    <property type="evidence" value="ECO:0007669"/>
    <property type="project" value="InterPro"/>
</dbReference>
<dbReference type="InterPro" id="IPR012312">
    <property type="entry name" value="Hemerythrin-like"/>
</dbReference>
<dbReference type="InterPro" id="IPR002063">
    <property type="entry name" value="Haemerythrin"/>
</dbReference>
<proteinExistence type="evidence at transcript level"/>
<comment type="similarity">
    <text evidence="1">Belongs to the hemerythrin family.</text>
</comment>
<feature type="binding site" evidence="4">
    <location>
        <position position="116"/>
    </location>
    <ligand>
        <name>Fe cation</name>
        <dbReference type="ChEBI" id="CHEBI:24875"/>
        <label>2</label>
    </ligand>
</feature>
<feature type="domain" description="Hemerythrin-like" evidence="5">
    <location>
        <begin position="26"/>
        <end position="127"/>
    </location>
</feature>
<feature type="binding site" evidence="4">
    <location>
        <position position="63"/>
    </location>
    <ligand>
        <name>Fe cation</name>
        <dbReference type="ChEBI" id="CHEBI:24875"/>
        <label>1</label>
    </ligand>
</feature>
<name>A0A1S6QCQ1_9ANNE</name>
<evidence type="ECO:0000256" key="4">
    <source>
        <dbReference type="PIRSR" id="PIRSR002033-1"/>
    </source>
</evidence>
<dbReference type="PANTHER" id="PTHR37164:SF1">
    <property type="entry name" value="BACTERIOHEMERYTHRIN"/>
    <property type="match status" value="1"/>
</dbReference>
<sequence length="128" mass="15057">MPKLPTVNCPFEVPNPYRWDESFKVFYDNLDGEHRLLFDAVFELETKQDKSSLDKLIDVTVNHFTDEEGMMQKKNYSAYPGHKKMHDDFVAILRSLSVGDCNAETMKFAKEWLVEHIKTTDFKYKTKL</sequence>